<protein>
    <recommendedName>
        <fullName evidence="4">RNA polymerase II-associated protein 3</fullName>
    </recommendedName>
</protein>
<keyword evidence="2 5" id="KW-0802">TPR repeat</keyword>
<keyword evidence="1" id="KW-0677">Repeat</keyword>
<keyword evidence="9" id="KW-1185">Reference proteome</keyword>
<evidence type="ECO:0000256" key="1">
    <source>
        <dbReference type="ARBA" id="ARBA00022737"/>
    </source>
</evidence>
<dbReference type="Pfam" id="PF13181">
    <property type="entry name" value="TPR_8"/>
    <property type="match status" value="1"/>
</dbReference>
<feature type="repeat" description="TPR" evidence="5">
    <location>
        <begin position="93"/>
        <end position="126"/>
    </location>
</feature>
<dbReference type="InterPro" id="IPR019734">
    <property type="entry name" value="TPR_rpt"/>
</dbReference>
<feature type="region of interest" description="Disordered" evidence="6">
    <location>
        <begin position="196"/>
        <end position="221"/>
    </location>
</feature>
<proteinExistence type="inferred from homology"/>
<evidence type="ECO:0000256" key="6">
    <source>
        <dbReference type="SAM" id="MobiDB-lite"/>
    </source>
</evidence>
<dbReference type="InterPro" id="IPR051966">
    <property type="entry name" value="RPAP3"/>
</dbReference>
<dbReference type="Proteomes" id="UP001234581">
    <property type="component" value="Unassembled WGS sequence"/>
</dbReference>
<feature type="region of interest" description="Disordered" evidence="6">
    <location>
        <begin position="69"/>
        <end position="90"/>
    </location>
</feature>
<evidence type="ECO:0000313" key="9">
    <source>
        <dbReference type="Proteomes" id="UP001234581"/>
    </source>
</evidence>
<evidence type="ECO:0000256" key="2">
    <source>
        <dbReference type="ARBA" id="ARBA00022803"/>
    </source>
</evidence>
<dbReference type="PANTHER" id="PTHR46423">
    <property type="entry name" value="RNA POLYMERASE II-ASSOCIATED PROTEIN 3"/>
    <property type="match status" value="1"/>
</dbReference>
<dbReference type="SMART" id="SM00028">
    <property type="entry name" value="TPR"/>
    <property type="match status" value="3"/>
</dbReference>
<dbReference type="InterPro" id="IPR025986">
    <property type="entry name" value="RPAP3-like_C"/>
</dbReference>
<evidence type="ECO:0000313" key="8">
    <source>
        <dbReference type="EMBL" id="KAJ8656248.1"/>
    </source>
</evidence>
<evidence type="ECO:0000256" key="3">
    <source>
        <dbReference type="ARBA" id="ARBA00038275"/>
    </source>
</evidence>
<dbReference type="SUPFAM" id="SSF48452">
    <property type="entry name" value="TPR-like"/>
    <property type="match status" value="1"/>
</dbReference>
<dbReference type="Gene3D" id="1.25.40.10">
    <property type="entry name" value="Tetratricopeptide repeat domain"/>
    <property type="match status" value="1"/>
</dbReference>
<feature type="region of interest" description="Disordered" evidence="6">
    <location>
        <begin position="233"/>
        <end position="303"/>
    </location>
</feature>
<evidence type="ECO:0000256" key="4">
    <source>
        <dbReference type="ARBA" id="ARBA00040133"/>
    </source>
</evidence>
<dbReference type="Pfam" id="PF13414">
    <property type="entry name" value="TPR_11"/>
    <property type="match status" value="1"/>
</dbReference>
<accession>A0AAD7V071</accession>
<dbReference type="PANTHER" id="PTHR46423:SF1">
    <property type="entry name" value="RNA POLYMERASE II-ASSOCIATED PROTEIN 3"/>
    <property type="match status" value="1"/>
</dbReference>
<comment type="caution">
    <text evidence="8">The sequence shown here is derived from an EMBL/GenBank/DDBJ whole genome shotgun (WGS) entry which is preliminary data.</text>
</comment>
<evidence type="ECO:0000259" key="7">
    <source>
        <dbReference type="Pfam" id="PF13877"/>
    </source>
</evidence>
<sequence>MSNLDAIWSDLTQWEASMNEKDAQLARQKPIHNQKLPPVRKASEIVVNDSLKPAGLEALSMRTRPMVEEKGKAPVNKGKEPASGPRMKPSEKAMLEKDKGNACFQKQDFKAAITHYTKAIDFDPSNAVFFINRAMAYLKLQMYLEAEQDCTRGLNLHPTNVKALWRRGIARRSLGRVTEARNDLTKALEIEPSNKSVKDELSKLPVPTPKKEEKPKIERKRLPIKIVDEAYPETTNTVKKQAVTPPPKQTPTPSKEPAVQATPSQNQPPPPPPPSATKTTKSPTKSEGTKPSLTLSPISFNPPKTNIEFERDWKACRQRGMDTLYQYFQCIPPSSYESLFRSSLESDQFEQMIDLLETRYTKDKSNNEICNVLEGLTKVRRIDMLVMFLDRKHKSALEGLIKSLKGSVDDSTLAKLSKVYDVKL</sequence>
<dbReference type="GeneID" id="83215449"/>
<organism evidence="8 9">
    <name type="scientific">Lichtheimia ornata</name>
    <dbReference type="NCBI Taxonomy" id="688661"/>
    <lineage>
        <taxon>Eukaryota</taxon>
        <taxon>Fungi</taxon>
        <taxon>Fungi incertae sedis</taxon>
        <taxon>Mucoromycota</taxon>
        <taxon>Mucoromycotina</taxon>
        <taxon>Mucoromycetes</taxon>
        <taxon>Mucorales</taxon>
        <taxon>Lichtheimiaceae</taxon>
        <taxon>Lichtheimia</taxon>
    </lineage>
</organism>
<feature type="compositionally biased region" description="Pro residues" evidence="6">
    <location>
        <begin position="266"/>
        <end position="275"/>
    </location>
</feature>
<gene>
    <name evidence="8" type="ORF">O0I10_008042</name>
</gene>
<evidence type="ECO:0000256" key="5">
    <source>
        <dbReference type="PROSITE-ProRule" id="PRU00339"/>
    </source>
</evidence>
<dbReference type="GO" id="GO:0101031">
    <property type="term" value="C:protein folding chaperone complex"/>
    <property type="evidence" value="ECO:0007669"/>
    <property type="project" value="TreeGrafter"/>
</dbReference>
<dbReference type="EMBL" id="JARTCD010000041">
    <property type="protein sequence ID" value="KAJ8656248.1"/>
    <property type="molecule type" value="Genomic_DNA"/>
</dbReference>
<dbReference type="PROSITE" id="PS50005">
    <property type="entry name" value="TPR"/>
    <property type="match status" value="2"/>
</dbReference>
<name>A0AAD7V071_9FUNG</name>
<dbReference type="AlphaFoldDB" id="A0AAD7V071"/>
<reference evidence="8 9" key="1">
    <citation type="submission" date="2023-03" db="EMBL/GenBank/DDBJ databases">
        <title>Genome sequence of Lichtheimia ornata CBS 291.66.</title>
        <authorList>
            <person name="Mohabir J.T."/>
            <person name="Shea T.P."/>
            <person name="Kurbessoian T."/>
            <person name="Berby B."/>
            <person name="Fontaine J."/>
            <person name="Livny J."/>
            <person name="Gnirke A."/>
            <person name="Stajich J.E."/>
            <person name="Cuomo C.A."/>
        </authorList>
    </citation>
    <scope>NUCLEOTIDE SEQUENCE [LARGE SCALE GENOMIC DNA]</scope>
    <source>
        <strain evidence="8">CBS 291.66</strain>
    </source>
</reference>
<feature type="compositionally biased region" description="Low complexity" evidence="6">
    <location>
        <begin position="276"/>
        <end position="292"/>
    </location>
</feature>
<dbReference type="Pfam" id="PF13877">
    <property type="entry name" value="RPAP3_C"/>
    <property type="match status" value="1"/>
</dbReference>
<feature type="repeat" description="TPR" evidence="5">
    <location>
        <begin position="161"/>
        <end position="194"/>
    </location>
</feature>
<feature type="domain" description="RNA-polymerase II-associated protein 3-like C-terminal" evidence="7">
    <location>
        <begin position="302"/>
        <end position="394"/>
    </location>
</feature>
<feature type="compositionally biased region" description="Polar residues" evidence="6">
    <location>
        <begin position="293"/>
        <end position="303"/>
    </location>
</feature>
<feature type="compositionally biased region" description="Basic and acidic residues" evidence="6">
    <location>
        <begin position="69"/>
        <end position="80"/>
    </location>
</feature>
<dbReference type="InterPro" id="IPR011990">
    <property type="entry name" value="TPR-like_helical_dom_sf"/>
</dbReference>
<dbReference type="RefSeq" id="XP_058341161.1">
    <property type="nucleotide sequence ID" value="XM_058488049.1"/>
</dbReference>
<comment type="similarity">
    <text evidence="3">Belongs to the RPAP3 family.</text>
</comment>